<accession>A0A0B5NKE0</accession>
<sequence length="321" mass="36298">MLVSEMKHTEGYQFNELTLALVPNNCFSCGSPLKINPVLTHLTCSNPRCIDKITLRTVAMFTQLGVVDIGEPTIKKLIRIFGIDCPLIFFCYEPSDWQSVSYENYNESLKRKIDDVYGQLANKRDMTLTQFIQIANLPNVQTSADKLFEDINTLDEFYEQLESGGVAYIQKKLGIQRENSLKSYKLYETFLEYKKDLQSVLSTGFINIIADTRADIRIKAVCTDEVGAPFRKKAEFYTYMDENFGDKIYIDWGKSATKSMDVLIWAGADGTPARYTNKVQKAENWNEQGEGIPILTANQFIEIVQGSANGQSVLDTLESLG</sequence>
<dbReference type="Proteomes" id="UP000501107">
    <property type="component" value="Plasmid unnamed3"/>
</dbReference>
<dbReference type="KEGG" id="btw:BF38_5725"/>
<dbReference type="RefSeq" id="WP_000961303.1">
    <property type="nucleotide sequence ID" value="NZ_CP009334.1"/>
</dbReference>
<organism evidence="3 5">
    <name type="scientific">Bacillus thuringiensis</name>
    <dbReference type="NCBI Taxonomy" id="1428"/>
    <lineage>
        <taxon>Bacteria</taxon>
        <taxon>Bacillati</taxon>
        <taxon>Bacillota</taxon>
        <taxon>Bacilli</taxon>
        <taxon>Bacillales</taxon>
        <taxon>Bacillaceae</taxon>
        <taxon>Bacillus</taxon>
        <taxon>Bacillus cereus group</taxon>
    </lineage>
</organism>
<dbReference type="GO" id="GO:0016874">
    <property type="term" value="F:ligase activity"/>
    <property type="evidence" value="ECO:0007669"/>
    <property type="project" value="UniProtKB-KW"/>
</dbReference>
<evidence type="ECO:0000313" key="4">
    <source>
        <dbReference type="Proteomes" id="UP000031876"/>
    </source>
</evidence>
<reference evidence="2" key="2">
    <citation type="submission" date="2019-07" db="EMBL/GenBank/DDBJ databases">
        <title>Phylogenomic Reclassification of ATCC Bacillus Strains and Various Taxa within the Genus Bacillus.</title>
        <authorList>
            <person name="Riojas M.A."/>
            <person name="Frank A.M."/>
            <person name="Fenn S.L."/>
            <person name="King S.P."/>
            <person name="Brower S.M."/>
            <person name="Hazbon M.H."/>
        </authorList>
    </citation>
    <scope>NUCLEOTIDE SEQUENCE</scope>
    <source>
        <strain evidence="2">ATCC 35646</strain>
    </source>
</reference>
<dbReference type="EMBL" id="CP009334">
    <property type="protein sequence ID" value="AJG73887.1"/>
    <property type="molecule type" value="Genomic_DNA"/>
</dbReference>
<evidence type="ECO:0000313" key="3">
    <source>
        <dbReference type="EMBL" id="QKH22820.1"/>
    </source>
</evidence>
<gene>
    <name evidence="1" type="ORF">BF38_5725</name>
    <name evidence="2" type="ORF">FO599_00045</name>
    <name evidence="3" type="ORF">FOC89_02230</name>
</gene>
<geneLocation type="plasmid" evidence="3 5">
    <name>unnamed3</name>
</geneLocation>
<evidence type="ECO:0000313" key="2">
    <source>
        <dbReference type="EMBL" id="MDR4174517.1"/>
    </source>
</evidence>
<dbReference type="EMBL" id="VKQN01000001">
    <property type="protein sequence ID" value="MDR4174517.1"/>
    <property type="molecule type" value="Genomic_DNA"/>
</dbReference>
<reference evidence="1 4" key="1">
    <citation type="journal article" date="2015" name="Genome Announc.">
        <title>Complete genome sequences for 35 biothreat assay-relevant bacillus species.</title>
        <authorList>
            <person name="Johnson S.L."/>
            <person name="Daligault H.E."/>
            <person name="Davenport K.W."/>
            <person name="Jaissle J."/>
            <person name="Frey K.G."/>
            <person name="Ladner J.T."/>
            <person name="Broomall S.M."/>
            <person name="Bishop-Lilly K.A."/>
            <person name="Bruce D.C."/>
            <person name="Gibbons H.S."/>
            <person name="Coyne S.R."/>
            <person name="Lo C.C."/>
            <person name="Meincke L."/>
            <person name="Munk A.C."/>
            <person name="Koroleva G.I."/>
            <person name="Rosenzweig C.N."/>
            <person name="Palacios G.F."/>
            <person name="Redden C.L."/>
            <person name="Minogue T.D."/>
            <person name="Chain P.S."/>
        </authorList>
    </citation>
    <scope>NUCLEOTIDE SEQUENCE [LARGE SCALE GENOMIC DNA]</scope>
    <source>
        <strain evidence="1 4">HD1011</strain>
        <plasmid evidence="1 4">2</plasmid>
    </source>
</reference>
<keyword evidence="3" id="KW-0614">Plasmid</keyword>
<dbReference type="EMBL" id="CP053979">
    <property type="protein sequence ID" value="QKH22820.1"/>
    <property type="molecule type" value="Genomic_DNA"/>
</dbReference>
<dbReference type="Proteomes" id="UP000031876">
    <property type="component" value="Plasmid 2"/>
</dbReference>
<proteinExistence type="predicted"/>
<dbReference type="Proteomes" id="UP001181533">
    <property type="component" value="Unassembled WGS sequence"/>
</dbReference>
<geneLocation type="plasmid" evidence="1 4">
    <name>2</name>
</geneLocation>
<name>A0A0B5NKE0_BACTU</name>
<dbReference type="AlphaFoldDB" id="A0A0B5NKE0"/>
<protein>
    <submittedName>
        <fullName evidence="3">NAD-dependent DNA ligase</fullName>
    </submittedName>
</protein>
<evidence type="ECO:0000313" key="1">
    <source>
        <dbReference type="EMBL" id="AJG73887.1"/>
    </source>
</evidence>
<evidence type="ECO:0000313" key="5">
    <source>
        <dbReference type="Proteomes" id="UP000501107"/>
    </source>
</evidence>
<keyword evidence="3" id="KW-0436">Ligase</keyword>
<reference evidence="3 5" key="3">
    <citation type="submission" date="2020-05" db="EMBL/GenBank/DDBJ databases">
        <title>FDA dAtabase for Regulatory Grade micrObial Sequences (FDA-ARGOS): Supporting development and validation of Infectious Disease Dx tests.</title>
        <authorList>
            <person name="Nelson B."/>
            <person name="Plummer A."/>
            <person name="Tallon L."/>
            <person name="Sadzewicz L."/>
            <person name="Zhao X."/>
            <person name="Vavikolanu K."/>
            <person name="Mehta A."/>
            <person name="Aluvathingal J."/>
            <person name="Nadendla S."/>
            <person name="Myers T."/>
            <person name="Yan Y."/>
            <person name="Sichtig H."/>
        </authorList>
    </citation>
    <scope>NUCLEOTIDE SEQUENCE [LARGE SCALE GENOMIC DNA]</scope>
    <source>
        <strain evidence="3 5">FDAARGOS_795</strain>
        <plasmid evidence="3 5">unnamed3</plasmid>
    </source>
</reference>